<reference evidence="12" key="1">
    <citation type="submission" date="2016-09" db="EMBL/GenBank/DDBJ databases">
        <authorList>
            <person name="Jeantristanb JTB J.-T."/>
            <person name="Ricardo R."/>
        </authorList>
    </citation>
    <scope>NUCLEOTIDE SEQUENCE [LARGE SCALE GENOMIC DNA]</scope>
</reference>
<evidence type="ECO:0000256" key="3">
    <source>
        <dbReference type="ARBA" id="ARBA00022490"/>
    </source>
</evidence>
<evidence type="ECO:0000256" key="5">
    <source>
        <dbReference type="ARBA" id="ARBA00023212"/>
    </source>
</evidence>
<feature type="compositionally biased region" description="Polar residues" evidence="8">
    <location>
        <begin position="925"/>
        <end position="941"/>
    </location>
</feature>
<dbReference type="CDD" id="cd00174">
    <property type="entry name" value="SH3"/>
    <property type="match status" value="1"/>
</dbReference>
<keyword evidence="7" id="KW-0175">Coiled coil</keyword>
<evidence type="ECO:0000259" key="10">
    <source>
        <dbReference type="PROSITE" id="PS51741"/>
    </source>
</evidence>
<dbReference type="PRINTS" id="PR00452">
    <property type="entry name" value="SH3DOMAIN"/>
</dbReference>
<feature type="domain" description="SH3" evidence="9">
    <location>
        <begin position="1050"/>
        <end position="1110"/>
    </location>
</feature>
<feature type="compositionally biased region" description="Polar residues" evidence="8">
    <location>
        <begin position="1029"/>
        <end position="1046"/>
    </location>
</feature>
<evidence type="ECO:0000256" key="8">
    <source>
        <dbReference type="SAM" id="MobiDB-lite"/>
    </source>
</evidence>
<evidence type="ECO:0000313" key="11">
    <source>
        <dbReference type="EMBL" id="SCV74839.1"/>
    </source>
</evidence>
<dbReference type="Proteomes" id="UP000198372">
    <property type="component" value="Unassembled WGS sequence"/>
</dbReference>
<comment type="subcellular location">
    <subcellularLocation>
        <location evidence="1">Cytoplasm</location>
        <location evidence="1">Cytoskeleton</location>
    </subcellularLocation>
</comment>
<keyword evidence="2 6" id="KW-0728">SH3 domain</keyword>
<evidence type="ECO:0000259" key="9">
    <source>
        <dbReference type="PROSITE" id="PS50002"/>
    </source>
</evidence>
<gene>
    <name evidence="11" type="ORF">BQ2448_7868</name>
</gene>
<feature type="compositionally biased region" description="Low complexity" evidence="8">
    <location>
        <begin position="1003"/>
        <end position="1028"/>
    </location>
</feature>
<dbReference type="PROSITE" id="PS50002">
    <property type="entry name" value="SH3"/>
    <property type="match status" value="1"/>
</dbReference>
<evidence type="ECO:0000256" key="4">
    <source>
        <dbReference type="ARBA" id="ARBA00022553"/>
    </source>
</evidence>
<dbReference type="InterPro" id="IPR036028">
    <property type="entry name" value="SH3-like_dom_sf"/>
</dbReference>
<evidence type="ECO:0000256" key="6">
    <source>
        <dbReference type="PROSITE-ProRule" id="PRU00192"/>
    </source>
</evidence>
<name>A0A238FPZ4_9BASI</name>
<sequence>MQDQTFTTHVQRSTQSPSLGLPTRPTGSATRSTTAPASTMPPSSSSASASLSHTLNHSNHELPFTPSTRSQESDLDFCNAFWSSGLRKRTTNGTSEEAEDWGRQGVEVVWNRMKGGTKVLEDMRGWLKERSTIEDDYAKRILKLSKHPFGTGETAHLERAILQAKSELEVQSKAHQDFAAFLRQQDAQIADFVAKRESARKVSQATTEKTWKALANQRNHVLKAKVKYEEDAITINALHAQASLLQGRELDKVRRPESDAIARADRRTWRCRAQAQIKLDKAQQTVQVNERDYRNYVGVLKDTTRVWNEAWKNYCDISQDQEEERVDFVKCRVWDWANGISVVAMAEDDGAERLRTALEQCDAATDIKIFVQQSSTGKSIPDPLPFVDFSQKHTASKQMYKTANFKRSSTRIPGVQQTPLAVTDIGRAFQNAPEAIRNPPPARTQPAPIATATARAQSNETPTSATTMSPSTPDQTAIPSRASGDAALSSEPSRFAVSPSANLKSNAERPVSGSSAKAGHAPASAFQRSPSHTIESPMSPARYEGPGQAMSTSETKENLAPSGPSAYTRSTSQAQALSSQVHQRSASKPNVGPLDDYETDPILKALEKLHTSQSQAQQSGSPRSSADLGAKSPQSQSSLGRPSNAGPGPASSTSARPRSPSAMLMQPPPLGSQPRPSSRQSSHHPSATSARPRSPSATMMQPPPASSNGHSSRPSSRQSMNERSAQRHSVGPPPAAASQNNAGVGARGRSPSPQPFHPNALRPHSPSPNPQRSNSPQAGPQNGFIYSPQQQQQQQQPQPQHRGYAAHPPNPPSMVPASYSQHFGSQSNLGHAGTYSNPPSTVSSHHRVPSGPPSSSVGSSFGPPQPQPMYAARAPSPGPQAFSPVAGAISPPPSLQQAYMPQFQPPPPVPASHYGSLAQGYPTGYHSSPSVISIASPYSTVSSAPSQHFQSPPPPSVVASPSSYTQSPAFPSPSVNSPAQGTMDRKTSTHSGVSSISHASMYAAPQQQGVHPAQQQQQGMYPQQQHPQSMSSVSSGRPNPTGQVTSDGRPIEFYVNALHDYTATMAEEFSFRAGDVIAVTKTEPDGWWQGVRMGGEGQGLFPSNFVEMRT</sequence>
<protein>
    <submittedName>
        <fullName evidence="11">BQ2448_7868 protein</fullName>
    </submittedName>
</protein>
<feature type="compositionally biased region" description="Low complexity" evidence="8">
    <location>
        <begin position="706"/>
        <end position="719"/>
    </location>
</feature>
<dbReference type="Pfam" id="PF00611">
    <property type="entry name" value="FCH"/>
    <property type="match status" value="1"/>
</dbReference>
<dbReference type="PROSITE" id="PS51741">
    <property type="entry name" value="F_BAR"/>
    <property type="match status" value="1"/>
</dbReference>
<keyword evidence="12" id="KW-1185">Reference proteome</keyword>
<feature type="region of interest" description="Disordered" evidence="8">
    <location>
        <begin position="1"/>
        <end position="72"/>
    </location>
</feature>
<feature type="compositionally biased region" description="Low complexity" evidence="8">
    <location>
        <begin position="672"/>
        <end position="698"/>
    </location>
</feature>
<dbReference type="SMART" id="SM00055">
    <property type="entry name" value="FCH"/>
    <property type="match status" value="1"/>
</dbReference>
<feature type="compositionally biased region" description="Low complexity" evidence="8">
    <location>
        <begin position="640"/>
        <end position="662"/>
    </location>
</feature>
<dbReference type="GO" id="GO:0005543">
    <property type="term" value="F:phospholipid binding"/>
    <property type="evidence" value="ECO:0007669"/>
    <property type="project" value="TreeGrafter"/>
</dbReference>
<dbReference type="AlphaFoldDB" id="A0A238FPZ4"/>
<dbReference type="STRING" id="269621.A0A238FPZ4"/>
<feature type="compositionally biased region" description="Low complexity" evidence="8">
    <location>
        <begin position="788"/>
        <end position="800"/>
    </location>
</feature>
<evidence type="ECO:0000313" key="12">
    <source>
        <dbReference type="Proteomes" id="UP000198372"/>
    </source>
</evidence>
<dbReference type="InterPro" id="IPR027267">
    <property type="entry name" value="AH/BAR_dom_sf"/>
</dbReference>
<dbReference type="Pfam" id="PF00018">
    <property type="entry name" value="SH3_1"/>
    <property type="match status" value="1"/>
</dbReference>
<keyword evidence="4" id="KW-0597">Phosphoprotein</keyword>
<dbReference type="PANTHER" id="PTHR23065">
    <property type="entry name" value="PROLINE-SERINE-THREONINE PHOSPHATASE INTERACTING PROTEIN 1"/>
    <property type="match status" value="1"/>
</dbReference>
<evidence type="ECO:0000256" key="2">
    <source>
        <dbReference type="ARBA" id="ARBA00022443"/>
    </source>
</evidence>
<proteinExistence type="predicted"/>
<feature type="compositionally biased region" description="Polar residues" evidence="8">
    <location>
        <begin position="818"/>
        <end position="841"/>
    </location>
</feature>
<dbReference type="PANTHER" id="PTHR23065:SF7">
    <property type="entry name" value="NOSTRIN, ISOFORM H"/>
    <property type="match status" value="1"/>
</dbReference>
<feature type="compositionally biased region" description="Polar residues" evidence="8">
    <location>
        <begin position="964"/>
        <end position="980"/>
    </location>
</feature>
<dbReference type="SMART" id="SM00326">
    <property type="entry name" value="SH3"/>
    <property type="match status" value="1"/>
</dbReference>
<feature type="compositionally biased region" description="Polar residues" evidence="8">
    <location>
        <begin position="565"/>
        <end position="588"/>
    </location>
</feature>
<feature type="compositionally biased region" description="Low complexity" evidence="8">
    <location>
        <begin position="853"/>
        <end position="862"/>
    </location>
</feature>
<feature type="compositionally biased region" description="Polar residues" evidence="8">
    <location>
        <begin position="989"/>
        <end position="998"/>
    </location>
</feature>
<evidence type="ECO:0000256" key="1">
    <source>
        <dbReference type="ARBA" id="ARBA00004245"/>
    </source>
</evidence>
<feature type="compositionally biased region" description="Low complexity" evidence="8">
    <location>
        <begin position="461"/>
        <end position="473"/>
    </location>
</feature>
<feature type="domain" description="F-BAR" evidence="10">
    <location>
        <begin position="94"/>
        <end position="366"/>
    </location>
</feature>
<dbReference type="Gene3D" id="1.20.1270.60">
    <property type="entry name" value="Arfaptin homology (AH) domain/BAR domain"/>
    <property type="match status" value="1"/>
</dbReference>
<dbReference type="InterPro" id="IPR031160">
    <property type="entry name" value="F_BAR_dom"/>
</dbReference>
<dbReference type="Gene3D" id="2.30.30.40">
    <property type="entry name" value="SH3 Domains"/>
    <property type="match status" value="1"/>
</dbReference>
<accession>A0A238FPZ4</accession>
<feature type="compositionally biased region" description="Polar residues" evidence="8">
    <location>
        <begin position="526"/>
        <end position="536"/>
    </location>
</feature>
<dbReference type="InterPro" id="IPR001452">
    <property type="entry name" value="SH3_domain"/>
</dbReference>
<dbReference type="InterPro" id="IPR001060">
    <property type="entry name" value="FCH_dom"/>
</dbReference>
<dbReference type="OrthoDB" id="19092at2759"/>
<feature type="region of interest" description="Disordered" evidence="8">
    <location>
        <begin position="452"/>
        <end position="1048"/>
    </location>
</feature>
<dbReference type="SUPFAM" id="SSF50044">
    <property type="entry name" value="SH3-domain"/>
    <property type="match status" value="1"/>
</dbReference>
<evidence type="ECO:0000256" key="7">
    <source>
        <dbReference type="PROSITE-ProRule" id="PRU01077"/>
    </source>
</evidence>
<feature type="compositionally biased region" description="Polar residues" evidence="8">
    <location>
        <begin position="1"/>
        <end position="18"/>
    </location>
</feature>
<dbReference type="GO" id="GO:0030036">
    <property type="term" value="P:actin cytoskeleton organization"/>
    <property type="evidence" value="ECO:0007669"/>
    <property type="project" value="UniProtKB-ARBA"/>
</dbReference>
<feature type="compositionally biased region" description="Low complexity" evidence="8">
    <location>
        <begin position="22"/>
        <end position="50"/>
    </location>
</feature>
<dbReference type="GO" id="GO:0009898">
    <property type="term" value="C:cytoplasmic side of plasma membrane"/>
    <property type="evidence" value="ECO:0007669"/>
    <property type="project" value="TreeGrafter"/>
</dbReference>
<keyword evidence="5" id="KW-0206">Cytoskeleton</keyword>
<organism evidence="11 12">
    <name type="scientific">Microbotryum intermedium</name>
    <dbReference type="NCBI Taxonomy" id="269621"/>
    <lineage>
        <taxon>Eukaryota</taxon>
        <taxon>Fungi</taxon>
        <taxon>Dikarya</taxon>
        <taxon>Basidiomycota</taxon>
        <taxon>Pucciniomycotina</taxon>
        <taxon>Microbotryomycetes</taxon>
        <taxon>Microbotryales</taxon>
        <taxon>Microbotryaceae</taxon>
        <taxon>Microbotryum</taxon>
    </lineage>
</organism>
<dbReference type="GO" id="GO:0120104">
    <property type="term" value="C:mitotic actomyosin contractile ring, proximal layer"/>
    <property type="evidence" value="ECO:0007669"/>
    <property type="project" value="TreeGrafter"/>
</dbReference>
<feature type="compositionally biased region" description="Polar residues" evidence="8">
    <location>
        <begin position="611"/>
        <end position="624"/>
    </location>
</feature>
<dbReference type="EMBL" id="FMSP01000024">
    <property type="protein sequence ID" value="SCV74839.1"/>
    <property type="molecule type" value="Genomic_DNA"/>
</dbReference>
<dbReference type="SUPFAM" id="SSF103657">
    <property type="entry name" value="BAR/IMD domain-like"/>
    <property type="match status" value="1"/>
</dbReference>
<keyword evidence="3" id="KW-0963">Cytoplasm</keyword>